<keyword evidence="3" id="KW-1185">Reference proteome</keyword>
<dbReference type="AlphaFoldDB" id="A0A0K1PIS8"/>
<protein>
    <submittedName>
        <fullName evidence="2">Uncharacterized protein</fullName>
    </submittedName>
</protein>
<reference evidence="2 3" key="1">
    <citation type="submission" date="2015-08" db="EMBL/GenBank/DDBJ databases">
        <authorList>
            <person name="Babu N.S."/>
            <person name="Beckwith C.J."/>
            <person name="Beseler K.G."/>
            <person name="Brison A."/>
            <person name="Carone J.V."/>
            <person name="Caskin T.P."/>
            <person name="Diamond M."/>
            <person name="Durham M.E."/>
            <person name="Foxe J.M."/>
            <person name="Go M."/>
            <person name="Henderson B.A."/>
            <person name="Jones I.B."/>
            <person name="McGettigan J.A."/>
            <person name="Micheletti S.J."/>
            <person name="Nasrallah M.E."/>
            <person name="Ortiz D."/>
            <person name="Piller C.R."/>
            <person name="Privatt S.R."/>
            <person name="Schneider S.L."/>
            <person name="Sharp S."/>
            <person name="Smith T.C."/>
            <person name="Stanton J.D."/>
            <person name="Ullery H.E."/>
            <person name="Wilson R.J."/>
            <person name="Serrano M.G."/>
            <person name="Buck G."/>
            <person name="Lee V."/>
            <person name="Wang Y."/>
            <person name="Carvalho R."/>
            <person name="Voegtly L."/>
            <person name="Shi R."/>
            <person name="Duckworth R."/>
            <person name="Johnson A."/>
            <person name="Loviza R."/>
            <person name="Walstead R."/>
            <person name="Shah Z."/>
            <person name="Kiflezghi M."/>
            <person name="Wade K."/>
            <person name="Ball S.L."/>
            <person name="Bradley K.W."/>
            <person name="Asai D.J."/>
            <person name="Bowman C.A."/>
            <person name="Russell D.A."/>
            <person name="Pope W.H."/>
            <person name="Jacobs-Sera D."/>
            <person name="Hendrix R.W."/>
            <person name="Hatfull G.F."/>
        </authorList>
    </citation>
    <scope>NUCLEOTIDE SEQUENCE [LARGE SCALE GENOMIC DNA]</scope>
    <source>
        <strain evidence="2 3">DSM 27648</strain>
    </source>
</reference>
<sequence>MNFWTFLDRNSEGLFFFGVIVLCFAFGTCGDGQGCRLGCQPSVSFRSSPTDGGAP</sequence>
<dbReference type="STRING" id="1391654.AKJ09_00018"/>
<accession>A0A0K1PIS8</accession>
<evidence type="ECO:0000313" key="1">
    <source>
        <dbReference type="EMBL" id="AKU93354.1"/>
    </source>
</evidence>
<evidence type="ECO:0000313" key="3">
    <source>
        <dbReference type="Proteomes" id="UP000064967"/>
    </source>
</evidence>
<dbReference type="KEGG" id="llu:AKJ09_00018"/>
<organism evidence="2 3">
    <name type="scientific">Labilithrix luteola</name>
    <dbReference type="NCBI Taxonomy" id="1391654"/>
    <lineage>
        <taxon>Bacteria</taxon>
        <taxon>Pseudomonadati</taxon>
        <taxon>Myxococcota</taxon>
        <taxon>Polyangia</taxon>
        <taxon>Polyangiales</taxon>
        <taxon>Labilitrichaceae</taxon>
        <taxon>Labilithrix</taxon>
    </lineage>
</organism>
<dbReference type="RefSeq" id="WP_169927130.1">
    <property type="nucleotide sequence ID" value="NZ_CP012333.1"/>
</dbReference>
<name>A0A0K1PIS8_9BACT</name>
<dbReference type="Proteomes" id="UP000064967">
    <property type="component" value="Chromosome"/>
</dbReference>
<proteinExistence type="predicted"/>
<evidence type="ECO:0000313" key="2">
    <source>
        <dbReference type="EMBL" id="AKU93422.1"/>
    </source>
</evidence>
<gene>
    <name evidence="1" type="ORF">AKJ09_00018</name>
    <name evidence="2" type="ORF">AKJ09_00086</name>
</gene>
<dbReference type="KEGG" id="llu:AKJ09_00086"/>
<dbReference type="EMBL" id="CP012333">
    <property type="protein sequence ID" value="AKU93354.1"/>
    <property type="molecule type" value="Genomic_DNA"/>
</dbReference>
<dbReference type="EMBL" id="CP012333">
    <property type="protein sequence ID" value="AKU93422.1"/>
    <property type="molecule type" value="Genomic_DNA"/>
</dbReference>